<proteinExistence type="predicted"/>
<organism evidence="1">
    <name type="scientific">Siphoviridae sp. ctk4d14</name>
    <dbReference type="NCBI Taxonomy" id="2825639"/>
    <lineage>
        <taxon>Viruses</taxon>
        <taxon>Duplodnaviria</taxon>
        <taxon>Heunggongvirae</taxon>
        <taxon>Uroviricota</taxon>
        <taxon>Caudoviricetes</taxon>
    </lineage>
</organism>
<reference evidence="1" key="1">
    <citation type="journal article" date="2021" name="Proc. Natl. Acad. Sci. U.S.A.">
        <title>A Catalog of Tens of Thousands of Viruses from Human Metagenomes Reveals Hidden Associations with Chronic Diseases.</title>
        <authorList>
            <person name="Tisza M.J."/>
            <person name="Buck C.B."/>
        </authorList>
    </citation>
    <scope>NUCLEOTIDE SEQUENCE</scope>
    <source>
        <strain evidence="1">Ctk4d14</strain>
    </source>
</reference>
<evidence type="ECO:0000313" key="1">
    <source>
        <dbReference type="EMBL" id="DAE19102.1"/>
    </source>
</evidence>
<name>A0A8S5QIG9_9CAUD</name>
<protein>
    <submittedName>
        <fullName evidence="1">Uncharacterized protein</fullName>
    </submittedName>
</protein>
<dbReference type="EMBL" id="BK015667">
    <property type="protein sequence ID" value="DAE19102.1"/>
    <property type="molecule type" value="Genomic_DNA"/>
</dbReference>
<accession>A0A8S5QIG9</accession>
<sequence length="29" mass="3438">MDKHNRSRSVRGVFPTPHLRILCRHCYSA</sequence>